<dbReference type="InterPro" id="IPR045596">
    <property type="entry name" value="DUF6459"/>
</dbReference>
<keyword evidence="2" id="KW-1185">Reference proteome</keyword>
<evidence type="ECO:0008006" key="3">
    <source>
        <dbReference type="Google" id="ProtNLM"/>
    </source>
</evidence>
<sequence>MAAPTPATDGHRTIWHSEDGTLLISASPARPRTNAPSRSSAAAASRFALALAEVLAGRRPAAQLAPLSRPSTINELVRIQAERPFTGARLHSLHIGNSASARSTEVVACYEWRPGGGRGARLVCVAYQMRRTDSGWVCRELTIGVPNLGRADAHQPR</sequence>
<dbReference type="RefSeq" id="WP_119714549.1">
    <property type="nucleotide sequence ID" value="NZ_OMOH01000001.1"/>
</dbReference>
<gene>
    <name evidence="1" type="ORF">PROPJV5_0285</name>
</gene>
<accession>A0A375I234</accession>
<dbReference type="Proteomes" id="UP000265962">
    <property type="component" value="Unassembled WGS sequence"/>
</dbReference>
<dbReference type="Pfam" id="PF20060">
    <property type="entry name" value="DUF6459"/>
    <property type="match status" value="1"/>
</dbReference>
<reference evidence="2" key="1">
    <citation type="submission" date="2018-02" db="EMBL/GenBank/DDBJ databases">
        <authorList>
            <person name="Hornung B."/>
        </authorList>
    </citation>
    <scope>NUCLEOTIDE SEQUENCE [LARGE SCALE GENOMIC DNA]</scope>
</reference>
<evidence type="ECO:0000313" key="1">
    <source>
        <dbReference type="EMBL" id="SPF67273.1"/>
    </source>
</evidence>
<organism evidence="1 2">
    <name type="scientific">Propionibacterium ruminifibrarum</name>
    <dbReference type="NCBI Taxonomy" id="1962131"/>
    <lineage>
        <taxon>Bacteria</taxon>
        <taxon>Bacillati</taxon>
        <taxon>Actinomycetota</taxon>
        <taxon>Actinomycetes</taxon>
        <taxon>Propionibacteriales</taxon>
        <taxon>Propionibacteriaceae</taxon>
        <taxon>Propionibacterium</taxon>
    </lineage>
</organism>
<proteinExistence type="predicted"/>
<dbReference type="OrthoDB" id="3266345at2"/>
<dbReference type="AlphaFoldDB" id="A0A375I234"/>
<protein>
    <recommendedName>
        <fullName evidence="3">SnoaL-like domain-containing protein</fullName>
    </recommendedName>
</protein>
<evidence type="ECO:0000313" key="2">
    <source>
        <dbReference type="Proteomes" id="UP000265962"/>
    </source>
</evidence>
<dbReference type="EMBL" id="OMOH01000001">
    <property type="protein sequence ID" value="SPF67273.1"/>
    <property type="molecule type" value="Genomic_DNA"/>
</dbReference>
<name>A0A375I234_9ACTN</name>